<keyword evidence="2 9" id="KW-0813">Transport</keyword>
<reference evidence="10" key="1">
    <citation type="submission" date="2022-01" db="UniProtKB">
        <authorList>
            <consortium name="EnsemblMetazoa"/>
        </authorList>
    </citation>
    <scope>IDENTIFICATION</scope>
</reference>
<keyword evidence="8 9" id="KW-0472">Membrane</keyword>
<sequence>MHPQHAYYRRIHEMNDDIGASACSFAGRDNTDEALRNFVTSQVTDTNYVCGKLKLLFFPFHHYDWTRRYIDYVPAKPKNDINSPDLYIPVMAFATYLLTIGIALGINGRFCVETLVVAATQSVLCLVLEVGLQLLMIYLTSVQICFSTVEFVAYDGYKFVGATVSTLAQLTLSFGEFVAVLVYFSSALSFFMVRTLRLQLLSQYGTFPGLPNDPRSYNSGFPQMNSHIYQDSNILINKRQMYFLACVAISQPFFMAWLSYTLHIPG</sequence>
<evidence type="ECO:0000256" key="7">
    <source>
        <dbReference type="ARBA" id="ARBA00023034"/>
    </source>
</evidence>
<organism evidence="10 11">
    <name type="scientific">Cimex lectularius</name>
    <name type="common">Bed bug</name>
    <name type="synonym">Acanthia lectularia</name>
    <dbReference type="NCBI Taxonomy" id="79782"/>
    <lineage>
        <taxon>Eukaryota</taxon>
        <taxon>Metazoa</taxon>
        <taxon>Ecdysozoa</taxon>
        <taxon>Arthropoda</taxon>
        <taxon>Hexapoda</taxon>
        <taxon>Insecta</taxon>
        <taxon>Pterygota</taxon>
        <taxon>Neoptera</taxon>
        <taxon>Paraneoptera</taxon>
        <taxon>Hemiptera</taxon>
        <taxon>Heteroptera</taxon>
        <taxon>Panheteroptera</taxon>
        <taxon>Cimicomorpha</taxon>
        <taxon>Cimicidae</taxon>
        <taxon>Cimex</taxon>
    </lineage>
</organism>
<evidence type="ECO:0000256" key="6">
    <source>
        <dbReference type="ARBA" id="ARBA00022989"/>
    </source>
</evidence>
<evidence type="ECO:0000313" key="10">
    <source>
        <dbReference type="EnsemblMetazoa" id="XP_014242392.1"/>
    </source>
</evidence>
<dbReference type="RefSeq" id="XP_014242392.1">
    <property type="nucleotide sequence ID" value="XM_014386906.1"/>
</dbReference>
<dbReference type="PANTHER" id="PTHR14083:SF0">
    <property type="entry name" value="YIP1D-INTERACTING FACTOR 1, ISOFORM C"/>
    <property type="match status" value="1"/>
</dbReference>
<evidence type="ECO:0000256" key="3">
    <source>
        <dbReference type="ARBA" id="ARBA00022692"/>
    </source>
</evidence>
<keyword evidence="6 9" id="KW-1133">Transmembrane helix</keyword>
<evidence type="ECO:0000256" key="1">
    <source>
        <dbReference type="ARBA" id="ARBA00009727"/>
    </source>
</evidence>
<dbReference type="GO" id="GO:0005793">
    <property type="term" value="C:endoplasmic reticulum-Golgi intermediate compartment"/>
    <property type="evidence" value="ECO:0007669"/>
    <property type="project" value="UniProtKB-UniRule"/>
</dbReference>
<dbReference type="GeneID" id="106662673"/>
<feature type="transmembrane region" description="Helical" evidence="9">
    <location>
        <begin position="112"/>
        <end position="128"/>
    </location>
</feature>
<evidence type="ECO:0000256" key="9">
    <source>
        <dbReference type="RuleBase" id="RU368073"/>
    </source>
</evidence>
<evidence type="ECO:0000313" key="11">
    <source>
        <dbReference type="Proteomes" id="UP000494040"/>
    </source>
</evidence>
<dbReference type="Pfam" id="PF03878">
    <property type="entry name" value="YIF1"/>
    <property type="match status" value="1"/>
</dbReference>
<comment type="subcellular location">
    <subcellularLocation>
        <location evidence="9">Endoplasmic reticulum membrane</location>
        <topology evidence="9">Multi-pass membrane protein</topology>
    </subcellularLocation>
    <subcellularLocation>
        <location evidence="9">Golgi apparatus membrane</location>
        <topology evidence="9">Multi-pass membrane protein</topology>
    </subcellularLocation>
</comment>
<comment type="function">
    <text evidence="9">Has a role in transport between endoplasmic reticulum and Golgi.</text>
</comment>
<keyword evidence="3 9" id="KW-0812">Transmembrane</keyword>
<feature type="transmembrane region" description="Helical" evidence="9">
    <location>
        <begin position="86"/>
        <end position="106"/>
    </location>
</feature>
<dbReference type="AlphaFoldDB" id="A0A8I6RAQ5"/>
<evidence type="ECO:0000256" key="2">
    <source>
        <dbReference type="ARBA" id="ARBA00022448"/>
    </source>
</evidence>
<keyword evidence="11" id="KW-1185">Reference proteome</keyword>
<dbReference type="KEGG" id="clec:106662673"/>
<dbReference type="GO" id="GO:0030134">
    <property type="term" value="C:COPII-coated ER to Golgi transport vesicle"/>
    <property type="evidence" value="ECO:0007669"/>
    <property type="project" value="TreeGrafter"/>
</dbReference>
<dbReference type="GO" id="GO:0006888">
    <property type="term" value="P:endoplasmic reticulum to Golgi vesicle-mediated transport"/>
    <property type="evidence" value="ECO:0007669"/>
    <property type="project" value="UniProtKB-UniRule"/>
</dbReference>
<dbReference type="GO" id="GO:0000139">
    <property type="term" value="C:Golgi membrane"/>
    <property type="evidence" value="ECO:0007669"/>
    <property type="project" value="UniProtKB-SubCell"/>
</dbReference>
<dbReference type="Proteomes" id="UP000494040">
    <property type="component" value="Unassembled WGS sequence"/>
</dbReference>
<proteinExistence type="inferred from homology"/>
<dbReference type="InterPro" id="IPR005578">
    <property type="entry name" value="Yif1_fam"/>
</dbReference>
<name>A0A8I6RAQ5_CIMLE</name>
<evidence type="ECO:0000256" key="4">
    <source>
        <dbReference type="ARBA" id="ARBA00022824"/>
    </source>
</evidence>
<dbReference type="PANTHER" id="PTHR14083">
    <property type="entry name" value="YIP1 INTERACTING FACTOR HOMOLOG YIF1 PROTEIN"/>
    <property type="match status" value="1"/>
</dbReference>
<accession>A0A8I6RAQ5</accession>
<feature type="transmembrane region" description="Helical" evidence="9">
    <location>
        <begin position="174"/>
        <end position="193"/>
    </location>
</feature>
<feature type="transmembrane region" description="Helical" evidence="9">
    <location>
        <begin position="241"/>
        <end position="260"/>
    </location>
</feature>
<keyword evidence="7 9" id="KW-0333">Golgi apparatus</keyword>
<dbReference type="GO" id="GO:0005789">
    <property type="term" value="C:endoplasmic reticulum membrane"/>
    <property type="evidence" value="ECO:0007669"/>
    <property type="project" value="UniProtKB-SubCell"/>
</dbReference>
<dbReference type="GO" id="GO:0015031">
    <property type="term" value="P:protein transport"/>
    <property type="evidence" value="ECO:0007669"/>
    <property type="project" value="UniProtKB-KW"/>
</dbReference>
<dbReference type="OrthoDB" id="337750at2759"/>
<evidence type="ECO:0000256" key="5">
    <source>
        <dbReference type="ARBA" id="ARBA00022927"/>
    </source>
</evidence>
<keyword evidence="4 9" id="KW-0256">Endoplasmic reticulum</keyword>
<protein>
    <recommendedName>
        <fullName evidence="9">Protein YIF1</fullName>
    </recommendedName>
</protein>
<comment type="similarity">
    <text evidence="1 9">Belongs to the YIF1 family.</text>
</comment>
<evidence type="ECO:0000256" key="8">
    <source>
        <dbReference type="ARBA" id="ARBA00023136"/>
    </source>
</evidence>
<dbReference type="OMA" id="HEMNDDI"/>
<keyword evidence="5 9" id="KW-0653">Protein transport</keyword>
<dbReference type="EnsemblMetazoa" id="XM_014386906.1">
    <property type="protein sequence ID" value="XP_014242392.1"/>
    <property type="gene ID" value="LOC106662673"/>
</dbReference>